<keyword evidence="1" id="KW-0812">Transmembrane</keyword>
<keyword evidence="3" id="KW-0012">Acyltransferase</keyword>
<feature type="transmembrane region" description="Helical" evidence="1">
    <location>
        <begin position="12"/>
        <end position="30"/>
    </location>
</feature>
<evidence type="ECO:0000259" key="2">
    <source>
        <dbReference type="Pfam" id="PF01757"/>
    </source>
</evidence>
<feature type="transmembrane region" description="Helical" evidence="1">
    <location>
        <begin position="257"/>
        <end position="279"/>
    </location>
</feature>
<dbReference type="GO" id="GO:0016747">
    <property type="term" value="F:acyltransferase activity, transferring groups other than amino-acyl groups"/>
    <property type="evidence" value="ECO:0007669"/>
    <property type="project" value="InterPro"/>
</dbReference>
<keyword evidence="1" id="KW-1133">Transmembrane helix</keyword>
<keyword evidence="1" id="KW-0472">Membrane</keyword>
<feature type="transmembrane region" description="Helical" evidence="1">
    <location>
        <begin position="219"/>
        <end position="236"/>
    </location>
</feature>
<keyword evidence="3" id="KW-0808">Transferase</keyword>
<feature type="transmembrane region" description="Helical" evidence="1">
    <location>
        <begin position="194"/>
        <end position="213"/>
    </location>
</feature>
<name>A0AB33JFM0_9BACT</name>
<proteinExistence type="predicted"/>
<feature type="transmembrane region" description="Helical" evidence="1">
    <location>
        <begin position="285"/>
        <end position="310"/>
    </location>
</feature>
<reference evidence="3" key="1">
    <citation type="submission" date="2024-07" db="EMBL/GenBank/DDBJ databases">
        <title>Complete genome sequence of Prevotella sp. YM-2024 GTC17262.</title>
        <authorList>
            <person name="Hayashi M."/>
            <person name="Muto Y."/>
            <person name="Tanaka K."/>
            <person name="Niwa H."/>
        </authorList>
    </citation>
    <scope>NUCLEOTIDE SEQUENCE</scope>
    <source>
        <strain evidence="3">GTC17262</strain>
    </source>
</reference>
<evidence type="ECO:0000256" key="1">
    <source>
        <dbReference type="SAM" id="Phobius"/>
    </source>
</evidence>
<dbReference type="EMBL" id="AP035789">
    <property type="protein sequence ID" value="BFO80559.1"/>
    <property type="molecule type" value="Genomic_DNA"/>
</dbReference>
<evidence type="ECO:0000313" key="3">
    <source>
        <dbReference type="EMBL" id="BFO80559.1"/>
    </source>
</evidence>
<feature type="transmembrane region" description="Helical" evidence="1">
    <location>
        <begin position="69"/>
        <end position="88"/>
    </location>
</feature>
<feature type="transmembrane region" description="Helical" evidence="1">
    <location>
        <begin position="103"/>
        <end position="123"/>
    </location>
</feature>
<feature type="transmembrane region" description="Helical" evidence="1">
    <location>
        <begin position="163"/>
        <end position="182"/>
    </location>
</feature>
<accession>A0AB33JFM0</accession>
<dbReference type="PANTHER" id="PTHR37312:SF1">
    <property type="entry name" value="MEMBRANE-BOUND ACYLTRANSFERASE YKRP-RELATED"/>
    <property type="match status" value="1"/>
</dbReference>
<feature type="transmembrane region" description="Helical" evidence="1">
    <location>
        <begin position="130"/>
        <end position="151"/>
    </location>
</feature>
<dbReference type="InterPro" id="IPR052734">
    <property type="entry name" value="Nod_factor_acetyltransferase"/>
</dbReference>
<feature type="domain" description="Acyltransferase 3" evidence="2">
    <location>
        <begin position="7"/>
        <end position="303"/>
    </location>
</feature>
<protein>
    <submittedName>
        <fullName evidence="3">Acyltransferase</fullName>
    </submittedName>
</protein>
<feature type="transmembrane region" description="Helical" evidence="1">
    <location>
        <begin position="36"/>
        <end position="57"/>
    </location>
</feature>
<dbReference type="Pfam" id="PF01757">
    <property type="entry name" value="Acyl_transf_3"/>
    <property type="match status" value="1"/>
</dbReference>
<dbReference type="AlphaFoldDB" id="A0AB33JFM0"/>
<gene>
    <name evidence="3" type="ORF">GTC17262_07500</name>
</gene>
<dbReference type="InterPro" id="IPR002656">
    <property type="entry name" value="Acyl_transf_3_dom"/>
</dbReference>
<organism evidence="3">
    <name type="scientific">Prevotella sp. GTC17262</name>
    <dbReference type="NCBI Taxonomy" id="3236797"/>
    <lineage>
        <taxon>Bacteria</taxon>
        <taxon>Pseudomonadati</taxon>
        <taxon>Bacteroidota</taxon>
        <taxon>Bacteroidia</taxon>
        <taxon>Bacteroidales</taxon>
        <taxon>Prevotellaceae</taxon>
        <taxon>Prevotella</taxon>
    </lineage>
</organism>
<sequence>MEKIRLAYIDRLKGLCILAVIIGHFAIWPLGLDDDWVTLFVTSFHMPVFMFLSGLVLSTPDLSKCIRKLPHFILPMLFVGLSLTLYNGNSPKDFILSSTKSGYWYLWVLSIFYILLSIFNSFYPQKSIKVSYLISLVDLVFGITVFGVLLVLKMFATEVISQFLSIDQCFALWPCFYIGYMAKKYSMTDYIVKHQGVATIGVLSYIILFVFYVTGIRHLYMIVAITSIVPFIYLFKKRNNSKTRIEQELSRIGRKSLDIYIYHYFIVDSISLISVGKWIRLTNNIFLEGVIALFFAIPIAYLCIIIAKIIKNFPLLYRIVYGKSI</sequence>
<dbReference type="PANTHER" id="PTHR37312">
    <property type="entry name" value="MEMBRANE-BOUND ACYLTRANSFERASE YKRP-RELATED"/>
    <property type="match status" value="1"/>
</dbReference>